<dbReference type="Pfam" id="PF05860">
    <property type="entry name" value="TPS"/>
    <property type="match status" value="1"/>
</dbReference>
<dbReference type="Gene3D" id="2.160.20.10">
    <property type="entry name" value="Single-stranded right-handed beta-helix, Pectin lyase-like"/>
    <property type="match status" value="2"/>
</dbReference>
<proteinExistence type="predicted"/>
<dbReference type="RefSeq" id="WP_049561032.1">
    <property type="nucleotide sequence ID" value="NZ_LATL02000286.1"/>
</dbReference>
<dbReference type="EMBL" id="LATL02000286">
    <property type="protein sequence ID" value="KMW70029.1"/>
    <property type="molecule type" value="Genomic_DNA"/>
</dbReference>
<reference evidence="4 5" key="1">
    <citation type="submission" date="2015-06" db="EMBL/GenBank/DDBJ databases">
        <title>Draft genome assembly of filamentous brackish cyanobacterium Limnoraphis robusta strain CS-951.</title>
        <authorList>
            <person name="Willis A."/>
            <person name="Parks M."/>
            <person name="Burford M.A."/>
        </authorList>
    </citation>
    <scope>NUCLEOTIDE SEQUENCE [LARGE SCALE GENOMIC DNA]</scope>
    <source>
        <strain evidence="4 5">CS-951</strain>
    </source>
</reference>
<evidence type="ECO:0000256" key="1">
    <source>
        <dbReference type="SAM" id="MobiDB-lite"/>
    </source>
</evidence>
<dbReference type="InterPro" id="IPR011050">
    <property type="entry name" value="Pectin_lyase_fold/virulence"/>
</dbReference>
<name>A0A0J9HLD7_9CYAN</name>
<dbReference type="InterPro" id="IPR008638">
    <property type="entry name" value="FhaB/CdiA-like_TPS"/>
</dbReference>
<dbReference type="InterPro" id="IPR012334">
    <property type="entry name" value="Pectin_lyas_fold"/>
</dbReference>
<evidence type="ECO:0000313" key="5">
    <source>
        <dbReference type="Proteomes" id="UP000033607"/>
    </source>
</evidence>
<dbReference type="SUPFAM" id="SSF51126">
    <property type="entry name" value="Pectin lyase-like"/>
    <property type="match status" value="6"/>
</dbReference>
<dbReference type="NCBIfam" id="TIGR01901">
    <property type="entry name" value="adhes_NPXG"/>
    <property type="match status" value="1"/>
</dbReference>
<dbReference type="PATRIC" id="fig|1637645.4.peg.5659"/>
<evidence type="ECO:0000256" key="2">
    <source>
        <dbReference type="SAM" id="SignalP"/>
    </source>
</evidence>
<feature type="region of interest" description="Disordered" evidence="1">
    <location>
        <begin position="1297"/>
        <end position="1328"/>
    </location>
</feature>
<keyword evidence="2" id="KW-0732">Signal</keyword>
<protein>
    <recommendedName>
        <fullName evidence="3">Filamentous haemagglutinin FhaB/tRNA nuclease CdiA-like TPS domain-containing protein</fullName>
    </recommendedName>
</protein>
<organism evidence="4 5">
    <name type="scientific">Limnoraphis robusta CS-951</name>
    <dbReference type="NCBI Taxonomy" id="1637645"/>
    <lineage>
        <taxon>Bacteria</taxon>
        <taxon>Bacillati</taxon>
        <taxon>Cyanobacteriota</taxon>
        <taxon>Cyanophyceae</taxon>
        <taxon>Oscillatoriophycideae</taxon>
        <taxon>Oscillatoriales</taxon>
        <taxon>Sirenicapillariaceae</taxon>
        <taxon>Limnoraphis</taxon>
    </lineage>
</organism>
<sequence length="1365" mass="140415">MSPRLLTFPALATLTTLFSATPLTALAQIVPDNTLGSENSVVTPNVNIRGINSDRIDGGAVRGSNLFHSFQEFNIREGRGAYFSNPDNIINILTRVTGGNISEILGTLGVLGNANLFLINPAGIVFGPNARLDVGGSFFATTADGVLFENGFEFAASNPEAPPLLTINMPLGLNIRENPGAIVNQTLPQLVRLDESPLRNDAGFLIPQGLNVPRNQTLALVGGDVLFDNGVAISPGSRIQLGGLSEPGIIELTNVGANGNTPILQFPDNIQRGNVALTNQSQINVRADGGGDVNINARNVEISGGSVIRVGIDQGLGSIEAQGGDVHINAQENILLTGAGSSIINAIDTNGIGQTGDINITANSLSMNNGAFINTLIFGQGNAGNINIKAASVEAWGTSPNGEFRSGFFANVSETGIGNAGNIYIETGQLRLTERGLIQSSTFGQGNAGSISIFATDSVELANSSILGRIAENAVGDTGNIEISTSSLNAINGQISLSASGNGNAGNIQIAAQQIDLSDSIVTGQTSGTGNIGNITINTGNLVIRDGADIRLDANQGATGSTGNITVNASESIEIIGVSPSGVTSRIATRTSGLGNAGSVIINTPRLAVRNGGAIFANTSDIGQAGDVIINASESVEVSGGSPVQIDSESVEFGKEPPVSPEDITAFFSDISTASDNVEGSAGGIFITTNKLTIQEGGEIGTSATGRGSSGVVQVKANEVEIAGELTIDGGSSRSSLDVFTNGAGSAGTLNLETGRLTIRDGGRISVSSVNGSSAGSINIQASVVELIGDQRFSSENGEIIFPSAIAVSTNRIPDETSTNTVFSGSSVGSITLEADQLRILNGADISTFSGDVGSSGSIDIRANTIEISGRGTRTITLSTGEVGIGSQISAQAGNGGNTGDISITTQRLIGIDGALIRTDSSGTGSSGSISIQAQEVLFDDQVFISSGTAGAGNGGDITIETEQLRVQNGSVIFSGIRLPNESEITTVEIPPNRRGGTIFIKASESVFLDGERTSINATVGQEGAIGNGGNIIIETGRLTLSNQAFLSTSTSGIGDAGSVNVQAENIQLADRSFILANVSETGVGNGGTVTIDAEQLTIRNQSSIIVNGDGVGNPGNIDVSASQVRLEQAALFADSVTGEGGNITINSPDISVRRQSAISAAGSQSGQTFDGNIDINSNFLVLLENSQIVTSAFEPTGGSNINIRPLGNSELAILQSQNSIINAAGELSIDDTLNFDPPESTQVQVVDPAALIAQDPCKQRGDSQFIITGRGGIAFNPIQDLFAVPELELSLIEPVTPSVNRSSQRRQQQSKKRDNHPIDSRTIVPARGWIRDEKGDVILVGYDPTKTGVQRQPQPTPHQCNPEQ</sequence>
<dbReference type="SMART" id="SM00912">
    <property type="entry name" value="Haemagg_act"/>
    <property type="match status" value="1"/>
</dbReference>
<evidence type="ECO:0000313" key="4">
    <source>
        <dbReference type="EMBL" id="KMW70029.1"/>
    </source>
</evidence>
<feature type="region of interest" description="Disordered" evidence="1">
    <location>
        <begin position="1342"/>
        <end position="1365"/>
    </location>
</feature>
<feature type="domain" description="Filamentous haemagglutinin FhaB/tRNA nuclease CdiA-like TPS" evidence="3">
    <location>
        <begin position="36"/>
        <end position="149"/>
    </location>
</feature>
<dbReference type="Proteomes" id="UP000033607">
    <property type="component" value="Unassembled WGS sequence"/>
</dbReference>
<accession>A0A0J9HLD7</accession>
<evidence type="ECO:0000259" key="3">
    <source>
        <dbReference type="SMART" id="SM00912"/>
    </source>
</evidence>
<feature type="compositionally biased region" description="Polar residues" evidence="1">
    <location>
        <begin position="1348"/>
        <end position="1365"/>
    </location>
</feature>
<feature type="signal peptide" evidence="2">
    <location>
        <begin position="1"/>
        <end position="27"/>
    </location>
</feature>
<comment type="caution">
    <text evidence="4">The sequence shown here is derived from an EMBL/GenBank/DDBJ whole genome shotgun (WGS) entry which is preliminary data.</text>
</comment>
<gene>
    <name evidence="4" type="ORF">WN50_38405</name>
</gene>
<dbReference type="OrthoDB" id="436571at2"/>
<feature type="chain" id="PRO_5005320345" description="Filamentous haemagglutinin FhaB/tRNA nuclease CdiA-like TPS domain-containing protein" evidence="2">
    <location>
        <begin position="28"/>
        <end position="1365"/>
    </location>
</feature>